<reference evidence="10" key="1">
    <citation type="submission" date="2019-10" db="EMBL/GenBank/DDBJ databases">
        <title>Metagenomic sequencing of thiosulfate-disproportionating enrichment culture.</title>
        <authorList>
            <person name="Umezawa K."/>
            <person name="Kojima H."/>
            <person name="Fukui M."/>
        </authorList>
    </citation>
    <scope>NUCLEOTIDE SEQUENCE</scope>
    <source>
        <strain evidence="10">45J</strain>
    </source>
</reference>
<keyword evidence="7" id="KW-0067">ATP-binding</keyword>
<evidence type="ECO:0000256" key="7">
    <source>
        <dbReference type="ARBA" id="ARBA00022840"/>
    </source>
</evidence>
<accession>A0A5J4KT10</accession>
<keyword evidence="4 10" id="KW-0436">Ligase</keyword>
<evidence type="ECO:0000256" key="3">
    <source>
        <dbReference type="ARBA" id="ARBA00012219"/>
    </source>
</evidence>
<dbReference type="Gene3D" id="3.40.50.620">
    <property type="entry name" value="HUPs"/>
    <property type="match status" value="1"/>
</dbReference>
<dbReference type="InterPro" id="IPR003721">
    <property type="entry name" value="Pantoate_ligase"/>
</dbReference>
<organism evidence="10">
    <name type="scientific">hot springs metagenome</name>
    <dbReference type="NCBI Taxonomy" id="433727"/>
    <lineage>
        <taxon>unclassified sequences</taxon>
        <taxon>metagenomes</taxon>
        <taxon>ecological metagenomes</taxon>
    </lineage>
</organism>
<dbReference type="GO" id="GO:0004592">
    <property type="term" value="F:pantoate-beta-alanine ligase activity"/>
    <property type="evidence" value="ECO:0007669"/>
    <property type="project" value="UniProtKB-EC"/>
</dbReference>
<dbReference type="HAMAP" id="MF_00158">
    <property type="entry name" value="PanC"/>
    <property type="match status" value="1"/>
</dbReference>
<evidence type="ECO:0000256" key="6">
    <source>
        <dbReference type="ARBA" id="ARBA00022741"/>
    </source>
</evidence>
<name>A0A5J4KT10_9ZZZZ</name>
<evidence type="ECO:0000256" key="4">
    <source>
        <dbReference type="ARBA" id="ARBA00022598"/>
    </source>
</evidence>
<dbReference type="PANTHER" id="PTHR21299">
    <property type="entry name" value="CYTIDYLATE KINASE/PANTOATE-BETA-ALANINE LIGASE"/>
    <property type="match status" value="1"/>
</dbReference>
<evidence type="ECO:0000256" key="2">
    <source>
        <dbReference type="ARBA" id="ARBA00009256"/>
    </source>
</evidence>
<evidence type="ECO:0000256" key="5">
    <source>
        <dbReference type="ARBA" id="ARBA00022655"/>
    </source>
</evidence>
<dbReference type="NCBIfam" id="TIGR00125">
    <property type="entry name" value="cyt_tran_rel"/>
    <property type="match status" value="1"/>
</dbReference>
<comment type="similarity">
    <text evidence="2">Belongs to the pantothenate synthetase family.</text>
</comment>
<dbReference type="InterPro" id="IPR004821">
    <property type="entry name" value="Cyt_trans-like"/>
</dbReference>
<dbReference type="PANTHER" id="PTHR21299:SF1">
    <property type="entry name" value="PANTOATE--BETA-ALANINE LIGASE"/>
    <property type="match status" value="1"/>
</dbReference>
<evidence type="ECO:0000313" key="10">
    <source>
        <dbReference type="EMBL" id="GER92424.1"/>
    </source>
</evidence>
<dbReference type="NCBIfam" id="TIGR00018">
    <property type="entry name" value="panC"/>
    <property type="match status" value="1"/>
</dbReference>
<comment type="caution">
    <text evidence="10">The sequence shown here is derived from an EMBL/GenBank/DDBJ whole genome shotgun (WGS) entry which is preliminary data.</text>
</comment>
<dbReference type="FunFam" id="3.40.50.620:FF:000013">
    <property type="entry name" value="Pantothenate synthetase"/>
    <property type="match status" value="1"/>
</dbReference>
<dbReference type="GO" id="GO:0005524">
    <property type="term" value="F:ATP binding"/>
    <property type="evidence" value="ECO:0007669"/>
    <property type="project" value="UniProtKB-KW"/>
</dbReference>
<dbReference type="UniPathway" id="UPA00028">
    <property type="reaction ID" value="UER00005"/>
</dbReference>
<dbReference type="Pfam" id="PF02569">
    <property type="entry name" value="Pantoate_ligase"/>
    <property type="match status" value="1"/>
</dbReference>
<dbReference type="SUPFAM" id="SSF52374">
    <property type="entry name" value="Nucleotidylyl transferase"/>
    <property type="match status" value="1"/>
</dbReference>
<comment type="pathway">
    <text evidence="1">Cofactor biosynthesis; (R)-pantothenate biosynthesis; (R)-pantothenate from (R)-pantoate and beta-alanine: step 1/1.</text>
</comment>
<evidence type="ECO:0000256" key="9">
    <source>
        <dbReference type="ARBA" id="ARBA00048258"/>
    </source>
</evidence>
<evidence type="ECO:0000256" key="8">
    <source>
        <dbReference type="ARBA" id="ARBA00032806"/>
    </source>
</evidence>
<dbReference type="AlphaFoldDB" id="A0A5J4KT10"/>
<dbReference type="EMBL" id="BLAB01000001">
    <property type="protein sequence ID" value="GER92424.1"/>
    <property type="molecule type" value="Genomic_DNA"/>
</dbReference>
<dbReference type="GO" id="GO:0015940">
    <property type="term" value="P:pantothenate biosynthetic process"/>
    <property type="evidence" value="ECO:0007669"/>
    <property type="project" value="UniProtKB-UniPathway"/>
</dbReference>
<evidence type="ECO:0000256" key="1">
    <source>
        <dbReference type="ARBA" id="ARBA00004990"/>
    </source>
</evidence>
<proteinExistence type="inferred from homology"/>
<keyword evidence="5" id="KW-0566">Pantothenate biosynthesis</keyword>
<keyword evidence="6" id="KW-0547">Nucleotide-binding</keyword>
<dbReference type="InterPro" id="IPR042176">
    <property type="entry name" value="Pantoate_ligase_C"/>
</dbReference>
<dbReference type="Gene3D" id="3.30.1300.10">
    <property type="entry name" value="Pantoate-beta-alanine ligase, C-terminal domain"/>
    <property type="match status" value="1"/>
</dbReference>
<sequence>MENIRIPRIMRETSKRHLHNGRTIGFVPTMGALHEGHISLIKRAKSENDIVVVSIFVNPTQFGPNEDFDKYPRDLERDMEKLRKEEVHILFMPDVGAMYPEGFSSYITVRGLSDKLCGVFRSGHFTGVATIVCKLFNIVKPTAAYFGQKDFQQAVIIKRMIEDLNMDVNLIICPTVRENDGLAMSSRNVYLSKEERIAATVIFRTLLSASQAIKSGITNPVDVSKHMHDMLMAEPLISEIQYAGVYDVNTFDELNEFKKQNLIAVAVKIGSTRLIDNIIVEF</sequence>
<protein>
    <recommendedName>
        <fullName evidence="3">pantoate--beta-alanine ligase (AMP-forming)</fullName>
        <ecNumber evidence="3">6.3.2.1</ecNumber>
    </recommendedName>
    <alternativeName>
        <fullName evidence="8">Pantoate-activating enzyme</fullName>
    </alternativeName>
</protein>
<comment type="catalytic activity">
    <reaction evidence="9">
        <text>(R)-pantoate + beta-alanine + ATP = (R)-pantothenate + AMP + diphosphate + H(+)</text>
        <dbReference type="Rhea" id="RHEA:10912"/>
        <dbReference type="ChEBI" id="CHEBI:15378"/>
        <dbReference type="ChEBI" id="CHEBI:15980"/>
        <dbReference type="ChEBI" id="CHEBI:29032"/>
        <dbReference type="ChEBI" id="CHEBI:30616"/>
        <dbReference type="ChEBI" id="CHEBI:33019"/>
        <dbReference type="ChEBI" id="CHEBI:57966"/>
        <dbReference type="ChEBI" id="CHEBI:456215"/>
        <dbReference type="EC" id="6.3.2.1"/>
    </reaction>
</comment>
<gene>
    <name evidence="10" type="ORF">A45J_0140</name>
</gene>
<dbReference type="EC" id="6.3.2.1" evidence="3"/>
<dbReference type="GO" id="GO:0005829">
    <property type="term" value="C:cytosol"/>
    <property type="evidence" value="ECO:0007669"/>
    <property type="project" value="TreeGrafter"/>
</dbReference>
<dbReference type="CDD" id="cd00560">
    <property type="entry name" value="PanC"/>
    <property type="match status" value="1"/>
</dbReference>
<dbReference type="InterPro" id="IPR014729">
    <property type="entry name" value="Rossmann-like_a/b/a_fold"/>
</dbReference>